<dbReference type="SMART" id="SM00043">
    <property type="entry name" value="CY"/>
    <property type="match status" value="1"/>
</dbReference>
<dbReference type="SUPFAM" id="SSF54403">
    <property type="entry name" value="Cystatin/monellin"/>
    <property type="match status" value="1"/>
</dbReference>
<dbReference type="FunFam" id="3.10.450.10:FF:000004">
    <property type="entry name" value="Cystatin C"/>
    <property type="match status" value="1"/>
</dbReference>
<dbReference type="InParanoid" id="A0A3Q1JBH9"/>
<reference evidence="5" key="1">
    <citation type="submission" date="2021-04" db="EMBL/GenBank/DDBJ databases">
        <authorList>
            <consortium name="Wellcome Sanger Institute Data Sharing"/>
        </authorList>
    </citation>
    <scope>NUCLEOTIDE SEQUENCE [LARGE SCALE GENOMIC DNA]</scope>
</reference>
<dbReference type="GO" id="GO:0005770">
    <property type="term" value="C:late endosome"/>
    <property type="evidence" value="ECO:0007669"/>
    <property type="project" value="TreeGrafter"/>
</dbReference>
<dbReference type="InterPro" id="IPR042886">
    <property type="entry name" value="Cystatin-F"/>
</dbReference>
<dbReference type="CDD" id="cd00042">
    <property type="entry name" value="CY"/>
    <property type="match status" value="1"/>
</dbReference>
<evidence type="ECO:0000256" key="2">
    <source>
        <dbReference type="ARBA" id="ARBA00023157"/>
    </source>
</evidence>
<name>A0A3Q1JBH9_ANATE</name>
<dbReference type="PANTHER" id="PTHR47141">
    <property type="entry name" value="CYSTATIN-F"/>
    <property type="match status" value="1"/>
</dbReference>
<feature type="chain" id="PRO_5043613245" description="Cystatin domain-containing protein" evidence="3">
    <location>
        <begin position="21"/>
        <end position="140"/>
    </location>
</feature>
<dbReference type="Pfam" id="PF00031">
    <property type="entry name" value="Cystatin"/>
    <property type="match status" value="1"/>
</dbReference>
<proteinExistence type="inferred from homology"/>
<keyword evidence="3" id="KW-0732">Signal</keyword>
<keyword evidence="6" id="KW-1185">Reference proteome</keyword>
<reference evidence="5" key="2">
    <citation type="submission" date="2025-08" db="UniProtKB">
        <authorList>
            <consortium name="Ensembl"/>
        </authorList>
    </citation>
    <scope>IDENTIFICATION</scope>
</reference>
<organism evidence="5 6">
    <name type="scientific">Anabas testudineus</name>
    <name type="common">Climbing perch</name>
    <name type="synonym">Anthias testudineus</name>
    <dbReference type="NCBI Taxonomy" id="64144"/>
    <lineage>
        <taxon>Eukaryota</taxon>
        <taxon>Metazoa</taxon>
        <taxon>Chordata</taxon>
        <taxon>Craniata</taxon>
        <taxon>Vertebrata</taxon>
        <taxon>Euteleostomi</taxon>
        <taxon>Actinopterygii</taxon>
        <taxon>Neopterygii</taxon>
        <taxon>Teleostei</taxon>
        <taxon>Neoteleostei</taxon>
        <taxon>Acanthomorphata</taxon>
        <taxon>Anabantaria</taxon>
        <taxon>Anabantiformes</taxon>
        <taxon>Anabantoidei</taxon>
        <taxon>Anabantidae</taxon>
        <taxon>Anabas</taxon>
    </lineage>
</organism>
<evidence type="ECO:0000256" key="1">
    <source>
        <dbReference type="ARBA" id="ARBA00009403"/>
    </source>
</evidence>
<feature type="signal peptide" evidence="3">
    <location>
        <begin position="1"/>
        <end position="20"/>
    </location>
</feature>
<dbReference type="Gene3D" id="3.10.450.10">
    <property type="match status" value="1"/>
</dbReference>
<dbReference type="GO" id="GO:0004869">
    <property type="term" value="F:cysteine-type endopeptidase inhibitor activity"/>
    <property type="evidence" value="ECO:0007669"/>
    <property type="project" value="InterPro"/>
</dbReference>
<reference evidence="5" key="3">
    <citation type="submission" date="2025-09" db="UniProtKB">
        <authorList>
            <consortium name="Ensembl"/>
        </authorList>
    </citation>
    <scope>IDENTIFICATION</scope>
</reference>
<protein>
    <recommendedName>
        <fullName evidence="4">Cystatin domain-containing protein</fullName>
    </recommendedName>
</protein>
<dbReference type="GO" id="GO:0005794">
    <property type="term" value="C:Golgi apparatus"/>
    <property type="evidence" value="ECO:0007669"/>
    <property type="project" value="TreeGrafter"/>
</dbReference>
<keyword evidence="2" id="KW-1015">Disulfide bond</keyword>
<dbReference type="InterPro" id="IPR046350">
    <property type="entry name" value="Cystatin_sf"/>
</dbReference>
<evidence type="ECO:0000259" key="4">
    <source>
        <dbReference type="SMART" id="SM00043"/>
    </source>
</evidence>
<comment type="similarity">
    <text evidence="1">Belongs to the cystatin family.</text>
</comment>
<evidence type="ECO:0000313" key="5">
    <source>
        <dbReference type="Ensembl" id="ENSATEP00000032282.3"/>
    </source>
</evidence>
<dbReference type="InterPro" id="IPR000010">
    <property type="entry name" value="Cystatin_dom"/>
</dbReference>
<gene>
    <name evidence="5" type="primary">CST7</name>
</gene>
<dbReference type="STRING" id="64144.ENSATEP00000032282"/>
<accession>A0A3Q1JBH9</accession>
<dbReference type="GO" id="GO:0005764">
    <property type="term" value="C:lysosome"/>
    <property type="evidence" value="ECO:0007669"/>
    <property type="project" value="TreeGrafter"/>
</dbReference>
<dbReference type="GO" id="GO:1903979">
    <property type="term" value="P:negative regulation of microglial cell activation"/>
    <property type="evidence" value="ECO:0007669"/>
    <property type="project" value="TreeGrafter"/>
</dbReference>
<dbReference type="Proteomes" id="UP000265040">
    <property type="component" value="Chromosome 15"/>
</dbReference>
<dbReference type="GO" id="GO:0005615">
    <property type="term" value="C:extracellular space"/>
    <property type="evidence" value="ECO:0007669"/>
    <property type="project" value="TreeGrafter"/>
</dbReference>
<feature type="domain" description="Cystatin" evidence="4">
    <location>
        <begin position="28"/>
        <end position="139"/>
    </location>
</feature>
<sequence length="140" mass="15854">MGLKTLLLVPLLTVLEGGLADGHHPGRSMPGSPYNISQDDSGLQQVVLDAAYRYNNQSNDAFLFRASAIHRAQRQIVKGVRYIVDFDISRTVCRKRDNSNLSNCDFQPVGRLHQTFQCHIELWTIPWLNETVTQVFLCKP</sequence>
<dbReference type="PANTHER" id="PTHR47141:SF1">
    <property type="entry name" value="CYSTATIN-F"/>
    <property type="match status" value="1"/>
</dbReference>
<evidence type="ECO:0000256" key="3">
    <source>
        <dbReference type="SAM" id="SignalP"/>
    </source>
</evidence>
<evidence type="ECO:0000313" key="6">
    <source>
        <dbReference type="Proteomes" id="UP000265040"/>
    </source>
</evidence>
<dbReference type="OrthoDB" id="9929365at2759"/>
<dbReference type="Ensembl" id="ENSATET00000032755.3">
    <property type="protein sequence ID" value="ENSATEP00000032282.3"/>
    <property type="gene ID" value="ENSATEG00000022225.3"/>
</dbReference>
<dbReference type="GO" id="GO:0031643">
    <property type="term" value="P:positive regulation of myelination"/>
    <property type="evidence" value="ECO:0007669"/>
    <property type="project" value="TreeGrafter"/>
</dbReference>
<dbReference type="GO" id="GO:0005783">
    <property type="term" value="C:endoplasmic reticulum"/>
    <property type="evidence" value="ECO:0007669"/>
    <property type="project" value="TreeGrafter"/>
</dbReference>
<dbReference type="AlphaFoldDB" id="A0A3Q1JBH9"/>
<dbReference type="GeneTree" id="ENSGT00940000160277"/>
<dbReference type="GO" id="GO:0006955">
    <property type="term" value="P:immune response"/>
    <property type="evidence" value="ECO:0007669"/>
    <property type="project" value="InterPro"/>
</dbReference>